<comment type="similarity">
    <text evidence="1">Belongs to the ros/MucR family.</text>
</comment>
<dbReference type="GO" id="GO:0003677">
    <property type="term" value="F:DNA binding"/>
    <property type="evidence" value="ECO:0007669"/>
    <property type="project" value="InterPro"/>
</dbReference>
<sequence length="142" mass="16285">MDGKKTMNPNLLVQLTSGIVASYVRNHNVPVSEMHSLIGQVHETLATTARNPNTPPEEKALPAVPIRKSIGPDYLICLEDGEKFKSLKRHLKSKYNMTPEEYRKKWDLPDDYPMVARRYSEVRSALARDMKLGHRRRSKTLN</sequence>
<evidence type="ECO:0000256" key="1">
    <source>
        <dbReference type="ARBA" id="ARBA00007031"/>
    </source>
</evidence>
<evidence type="ECO:0000313" key="3">
    <source>
        <dbReference type="Proteomes" id="UP000318801"/>
    </source>
</evidence>
<dbReference type="RefSeq" id="WP_141151215.1">
    <property type="nucleotide sequence ID" value="NZ_VHLG01000028.1"/>
</dbReference>
<dbReference type="InterPro" id="IPR041920">
    <property type="entry name" value="ROS/MUCR_sf"/>
</dbReference>
<accession>A0A506U1P6</accession>
<keyword evidence="3" id="KW-1185">Reference proteome</keyword>
<proteinExistence type="inferred from homology"/>
<dbReference type="AlphaFoldDB" id="A0A506U1P6"/>
<name>A0A506U1P6_9HYPH</name>
<organism evidence="2 3">
    <name type="scientific">Martelella alba</name>
    <dbReference type="NCBI Taxonomy" id="2590451"/>
    <lineage>
        <taxon>Bacteria</taxon>
        <taxon>Pseudomonadati</taxon>
        <taxon>Pseudomonadota</taxon>
        <taxon>Alphaproteobacteria</taxon>
        <taxon>Hyphomicrobiales</taxon>
        <taxon>Aurantimonadaceae</taxon>
        <taxon>Martelella</taxon>
    </lineage>
</organism>
<dbReference type="Gene3D" id="1.10.10.1550">
    <property type="entry name" value="ROS/MUCR transcriptional regulator protein"/>
    <property type="match status" value="1"/>
</dbReference>
<gene>
    <name evidence="2" type="ORF">FJU08_22145</name>
</gene>
<dbReference type="Pfam" id="PF05443">
    <property type="entry name" value="ROS_MUCR"/>
    <property type="match status" value="1"/>
</dbReference>
<dbReference type="Proteomes" id="UP000318801">
    <property type="component" value="Unassembled WGS sequence"/>
</dbReference>
<comment type="caution">
    <text evidence="2">The sequence shown here is derived from an EMBL/GenBank/DDBJ whole genome shotgun (WGS) entry which is preliminary data.</text>
</comment>
<dbReference type="GO" id="GO:0008270">
    <property type="term" value="F:zinc ion binding"/>
    <property type="evidence" value="ECO:0007669"/>
    <property type="project" value="InterPro"/>
</dbReference>
<dbReference type="EMBL" id="VHLG01000028">
    <property type="protein sequence ID" value="TPW26499.1"/>
    <property type="molecule type" value="Genomic_DNA"/>
</dbReference>
<dbReference type="InterPro" id="IPR008807">
    <property type="entry name" value="ROS_MUCR"/>
</dbReference>
<dbReference type="GO" id="GO:0006355">
    <property type="term" value="P:regulation of DNA-templated transcription"/>
    <property type="evidence" value="ECO:0007669"/>
    <property type="project" value="InterPro"/>
</dbReference>
<reference evidence="2 3" key="1">
    <citation type="submission" date="2019-06" db="EMBL/GenBank/DDBJ databases">
        <authorList>
            <person name="Li M."/>
        </authorList>
    </citation>
    <scope>NUCLEOTIDE SEQUENCE [LARGE SCALE GENOMIC DNA]</scope>
    <source>
        <strain evidence="2 3">BGMRC2036</strain>
    </source>
</reference>
<evidence type="ECO:0000313" key="2">
    <source>
        <dbReference type="EMBL" id="TPW26499.1"/>
    </source>
</evidence>
<dbReference type="OrthoDB" id="9809693at2"/>
<protein>
    <submittedName>
        <fullName evidence="2">Transcriptional regulator</fullName>
    </submittedName>
</protein>